<organism evidence="2 3">
    <name type="scientific">Cylicocyclus nassatus</name>
    <name type="common">Nematode worm</name>
    <dbReference type="NCBI Taxonomy" id="53992"/>
    <lineage>
        <taxon>Eukaryota</taxon>
        <taxon>Metazoa</taxon>
        <taxon>Ecdysozoa</taxon>
        <taxon>Nematoda</taxon>
        <taxon>Chromadorea</taxon>
        <taxon>Rhabditida</taxon>
        <taxon>Rhabditina</taxon>
        <taxon>Rhabditomorpha</taxon>
        <taxon>Strongyloidea</taxon>
        <taxon>Strongylidae</taxon>
        <taxon>Cylicocyclus</taxon>
    </lineage>
</organism>
<name>A0AA36MFV6_CYLNA</name>
<protein>
    <submittedName>
        <fullName evidence="2">Uncharacterized protein</fullName>
    </submittedName>
</protein>
<evidence type="ECO:0000313" key="2">
    <source>
        <dbReference type="EMBL" id="CAJ0608705.1"/>
    </source>
</evidence>
<feature type="compositionally biased region" description="Basic and acidic residues" evidence="1">
    <location>
        <begin position="10"/>
        <end position="20"/>
    </location>
</feature>
<keyword evidence="3" id="KW-1185">Reference proteome</keyword>
<evidence type="ECO:0000313" key="3">
    <source>
        <dbReference type="Proteomes" id="UP001176961"/>
    </source>
</evidence>
<sequence>MDYGHGGVSRPDRIPMRDDYPSTENLLSTASPESPLVFIVNPDFTLGQFSREARAYSVDKTLRGLPATVKSKKYHVSRYLEDFVLVLNGESHIC</sequence>
<gene>
    <name evidence="2" type="ORF">CYNAS_LOCUS20688</name>
</gene>
<dbReference type="Proteomes" id="UP001176961">
    <property type="component" value="Unassembled WGS sequence"/>
</dbReference>
<evidence type="ECO:0000256" key="1">
    <source>
        <dbReference type="SAM" id="MobiDB-lite"/>
    </source>
</evidence>
<dbReference type="AlphaFoldDB" id="A0AA36MFV6"/>
<dbReference type="EMBL" id="CATQJL010000326">
    <property type="protein sequence ID" value="CAJ0608705.1"/>
    <property type="molecule type" value="Genomic_DNA"/>
</dbReference>
<comment type="caution">
    <text evidence="2">The sequence shown here is derived from an EMBL/GenBank/DDBJ whole genome shotgun (WGS) entry which is preliminary data.</text>
</comment>
<accession>A0AA36MFV6</accession>
<feature type="region of interest" description="Disordered" evidence="1">
    <location>
        <begin position="1"/>
        <end position="28"/>
    </location>
</feature>
<proteinExistence type="predicted"/>
<reference evidence="2" key="1">
    <citation type="submission" date="2023-07" db="EMBL/GenBank/DDBJ databases">
        <authorList>
            <consortium name="CYATHOMIX"/>
        </authorList>
    </citation>
    <scope>NUCLEOTIDE SEQUENCE</scope>
    <source>
        <strain evidence="2">N/A</strain>
    </source>
</reference>